<evidence type="ECO:0000313" key="1">
    <source>
        <dbReference type="EMBL" id="GMN52531.1"/>
    </source>
</evidence>
<dbReference type="EMBL" id="BTGU01000042">
    <property type="protein sequence ID" value="GMN52531.1"/>
    <property type="molecule type" value="Genomic_DNA"/>
</dbReference>
<organism evidence="1 2">
    <name type="scientific">Ficus carica</name>
    <name type="common">Common fig</name>
    <dbReference type="NCBI Taxonomy" id="3494"/>
    <lineage>
        <taxon>Eukaryota</taxon>
        <taxon>Viridiplantae</taxon>
        <taxon>Streptophyta</taxon>
        <taxon>Embryophyta</taxon>
        <taxon>Tracheophyta</taxon>
        <taxon>Spermatophyta</taxon>
        <taxon>Magnoliopsida</taxon>
        <taxon>eudicotyledons</taxon>
        <taxon>Gunneridae</taxon>
        <taxon>Pentapetalae</taxon>
        <taxon>rosids</taxon>
        <taxon>fabids</taxon>
        <taxon>Rosales</taxon>
        <taxon>Moraceae</taxon>
        <taxon>Ficeae</taxon>
        <taxon>Ficus</taxon>
    </lineage>
</organism>
<proteinExistence type="predicted"/>
<gene>
    <name evidence="1" type="ORF">TIFTF001_021678</name>
</gene>
<sequence>MKVISWLASPEKGVSRVGWRGREGRGHSGVARTGGFGAPWVAICGLEGNAAVGEFARGRGSPWWDVDGEGGATV</sequence>
<keyword evidence="2" id="KW-1185">Reference proteome</keyword>
<evidence type="ECO:0000313" key="2">
    <source>
        <dbReference type="Proteomes" id="UP001187192"/>
    </source>
</evidence>
<reference evidence="1" key="1">
    <citation type="submission" date="2023-07" db="EMBL/GenBank/DDBJ databases">
        <title>draft genome sequence of fig (Ficus carica).</title>
        <authorList>
            <person name="Takahashi T."/>
            <person name="Nishimura K."/>
        </authorList>
    </citation>
    <scope>NUCLEOTIDE SEQUENCE</scope>
</reference>
<dbReference type="Proteomes" id="UP001187192">
    <property type="component" value="Unassembled WGS sequence"/>
</dbReference>
<name>A0AA88AV41_FICCA</name>
<comment type="caution">
    <text evidence="1">The sequence shown here is derived from an EMBL/GenBank/DDBJ whole genome shotgun (WGS) entry which is preliminary data.</text>
</comment>
<dbReference type="Gramene" id="FCD_00024593-RA">
    <property type="protein sequence ID" value="FCD_00024593-RA:cds"/>
    <property type="gene ID" value="FCD_00024593"/>
</dbReference>
<dbReference type="AlphaFoldDB" id="A0AA88AV41"/>
<protein>
    <submittedName>
        <fullName evidence="1">Uncharacterized protein</fullName>
    </submittedName>
</protein>
<accession>A0AA88AV41</accession>